<evidence type="ECO:0000313" key="1">
    <source>
        <dbReference type="EMBL" id="KAA8526393.1"/>
    </source>
</evidence>
<accession>A0A5J5A690</accession>
<sequence length="194" mass="22477">MRRELRRQQRVAAERMCDICQQKMLPGKDVATLLNTKTGRLTCSSRNVNGAFHIFHISCLIHWILLCEFEIFTKQSASPKVKQRSRRRNGTKCNKIGKEREMGTTRKQIYSVFCPECQGTGIMVEGDELEKPTVPLSEIFKYKIKVSDARRAWMKSPEEMQNCSTGFHFPSQSGETVQEKVLPLKLLRFYRAKE</sequence>
<dbReference type="PANTHER" id="PTHR35497">
    <property type="entry name" value="ACYL-UDP-N-ACETYLGLUCOSAMINE O-ACYLTRANSFERASE"/>
    <property type="match status" value="1"/>
</dbReference>
<proteinExistence type="predicted"/>
<dbReference type="EMBL" id="CM018046">
    <property type="protein sequence ID" value="KAA8526393.1"/>
    <property type="molecule type" value="Genomic_DNA"/>
</dbReference>
<dbReference type="AlphaFoldDB" id="A0A5J5A690"/>
<dbReference type="OrthoDB" id="1876367at2759"/>
<dbReference type="PANTHER" id="PTHR35497:SF1">
    <property type="entry name" value="ACYL-UDP-N-ACETYLGLUCOSAMINE O-ACYLTRANSFERASE"/>
    <property type="match status" value="1"/>
</dbReference>
<reference evidence="1 2" key="1">
    <citation type="submission" date="2019-09" db="EMBL/GenBank/DDBJ databases">
        <title>A chromosome-level genome assembly of the Chinese tupelo Nyssa sinensis.</title>
        <authorList>
            <person name="Yang X."/>
            <person name="Kang M."/>
            <person name="Yang Y."/>
            <person name="Xiong H."/>
            <person name="Wang M."/>
            <person name="Zhang Z."/>
            <person name="Wang Z."/>
            <person name="Wu H."/>
            <person name="Ma T."/>
            <person name="Liu J."/>
            <person name="Xi Z."/>
        </authorList>
    </citation>
    <scope>NUCLEOTIDE SEQUENCE [LARGE SCALE GENOMIC DNA]</scope>
    <source>
        <strain evidence="1">J267</strain>
        <tissue evidence="1">Leaf</tissue>
    </source>
</reference>
<gene>
    <name evidence="1" type="ORF">F0562_008404</name>
</gene>
<evidence type="ECO:0000313" key="2">
    <source>
        <dbReference type="Proteomes" id="UP000325577"/>
    </source>
</evidence>
<name>A0A5J5A690_9ASTE</name>
<protein>
    <submittedName>
        <fullName evidence="1">Uncharacterized protein</fullName>
    </submittedName>
</protein>
<dbReference type="Proteomes" id="UP000325577">
    <property type="component" value="Linkage Group LG3"/>
</dbReference>
<keyword evidence="2" id="KW-1185">Reference proteome</keyword>
<organism evidence="1 2">
    <name type="scientific">Nyssa sinensis</name>
    <dbReference type="NCBI Taxonomy" id="561372"/>
    <lineage>
        <taxon>Eukaryota</taxon>
        <taxon>Viridiplantae</taxon>
        <taxon>Streptophyta</taxon>
        <taxon>Embryophyta</taxon>
        <taxon>Tracheophyta</taxon>
        <taxon>Spermatophyta</taxon>
        <taxon>Magnoliopsida</taxon>
        <taxon>eudicotyledons</taxon>
        <taxon>Gunneridae</taxon>
        <taxon>Pentapetalae</taxon>
        <taxon>asterids</taxon>
        <taxon>Cornales</taxon>
        <taxon>Nyssaceae</taxon>
        <taxon>Nyssa</taxon>
    </lineage>
</organism>